<dbReference type="InterPro" id="IPR011701">
    <property type="entry name" value="MFS"/>
</dbReference>
<evidence type="ECO:0000256" key="6">
    <source>
        <dbReference type="ARBA" id="ARBA00023136"/>
    </source>
</evidence>
<evidence type="ECO:0000256" key="4">
    <source>
        <dbReference type="ARBA" id="ARBA00022692"/>
    </source>
</evidence>
<evidence type="ECO:0000256" key="7">
    <source>
        <dbReference type="SAM" id="MobiDB-lite"/>
    </source>
</evidence>
<feature type="transmembrane region" description="Helical" evidence="8">
    <location>
        <begin position="97"/>
        <end position="114"/>
    </location>
</feature>
<feature type="transmembrane region" description="Helical" evidence="8">
    <location>
        <begin position="294"/>
        <end position="313"/>
    </location>
</feature>
<sequence>MRLLSPAQWGLLSVTFLMWAGFFLIIPLVTVHFVGGLGWAAGAVGVVLGVRQLAQQGLTVLGGAWADRVGPRQLILWGCLLRAAGFAGMAFSDTFTALLLSSLVAGVGGALFDAPKSAALTALTPVEYRPQLFSLLSVAGNLGMVLGPLLGAAMIGLGFPTAALISASAYVLCWLILRLTLPDVRPTQSGGGGLDGLRHAVRDRRFVRLTLALIGYFLLSTQLNVAVTLKAVALAGTGATGPLYALNAGLAVALQYPLLRWAEGRFRARTILTAAVTLVALSLGLMGFANTFPLLLACTALYSLGTMLVFPTQQTLVSRLAPPELLGSYFGFSAISLGVGGALGNVLGGSLVDYGAALGWPELPWLLLMATGFLTVAALRWALREVPAAAPGQDPEQTQNQGGQDPGSGHSAR</sequence>
<dbReference type="PANTHER" id="PTHR23517:SF2">
    <property type="entry name" value="MULTIDRUG RESISTANCE PROTEIN MDTH"/>
    <property type="match status" value="1"/>
</dbReference>
<feature type="transmembrane region" description="Helical" evidence="8">
    <location>
        <begin position="9"/>
        <end position="30"/>
    </location>
</feature>
<evidence type="ECO:0000313" key="11">
    <source>
        <dbReference type="Proteomes" id="UP000632154"/>
    </source>
</evidence>
<keyword evidence="11" id="KW-1185">Reference proteome</keyword>
<dbReference type="CDD" id="cd17329">
    <property type="entry name" value="MFS_MdtH_MDR_like"/>
    <property type="match status" value="1"/>
</dbReference>
<gene>
    <name evidence="10" type="ORF">GCM10017783_11340</name>
</gene>
<dbReference type="Proteomes" id="UP000632154">
    <property type="component" value="Unassembled WGS sequence"/>
</dbReference>
<reference evidence="11" key="1">
    <citation type="journal article" date="2019" name="Int. J. Syst. Evol. Microbiol.">
        <title>The Global Catalogue of Microorganisms (GCM) 10K type strain sequencing project: providing services to taxonomists for standard genome sequencing and annotation.</title>
        <authorList>
            <consortium name="The Broad Institute Genomics Platform"/>
            <consortium name="The Broad Institute Genome Sequencing Center for Infectious Disease"/>
            <person name="Wu L."/>
            <person name="Ma J."/>
        </authorList>
    </citation>
    <scope>NUCLEOTIDE SEQUENCE [LARGE SCALE GENOMIC DNA]</scope>
    <source>
        <strain evidence="11">CGMCC 1.18439</strain>
    </source>
</reference>
<dbReference type="Pfam" id="PF07690">
    <property type="entry name" value="MFS_1"/>
    <property type="match status" value="1"/>
</dbReference>
<dbReference type="InterPro" id="IPR020846">
    <property type="entry name" value="MFS_dom"/>
</dbReference>
<name>A0ABQ3K296_9DEIO</name>
<feature type="domain" description="Major facilitator superfamily (MFS) profile" evidence="9">
    <location>
        <begin position="1"/>
        <end position="390"/>
    </location>
</feature>
<dbReference type="Gene3D" id="1.20.1250.20">
    <property type="entry name" value="MFS general substrate transporter like domains"/>
    <property type="match status" value="1"/>
</dbReference>
<dbReference type="InterPro" id="IPR050171">
    <property type="entry name" value="MFS_Transporters"/>
</dbReference>
<feature type="transmembrane region" description="Helical" evidence="8">
    <location>
        <begin position="206"/>
        <end position="229"/>
    </location>
</feature>
<proteinExistence type="predicted"/>
<feature type="transmembrane region" description="Helical" evidence="8">
    <location>
        <begin position="161"/>
        <end position="181"/>
    </location>
</feature>
<evidence type="ECO:0000256" key="5">
    <source>
        <dbReference type="ARBA" id="ARBA00022989"/>
    </source>
</evidence>
<feature type="transmembrane region" description="Helical" evidence="8">
    <location>
        <begin position="325"/>
        <end position="343"/>
    </location>
</feature>
<evidence type="ECO:0000313" key="10">
    <source>
        <dbReference type="EMBL" id="GHG00820.1"/>
    </source>
</evidence>
<protein>
    <submittedName>
        <fullName evidence="10">MFS transporter</fullName>
    </submittedName>
</protein>
<keyword evidence="6 8" id="KW-0472">Membrane</keyword>
<comment type="caution">
    <text evidence="10">The sequence shown here is derived from an EMBL/GenBank/DDBJ whole genome shotgun (WGS) entry which is preliminary data.</text>
</comment>
<dbReference type="PROSITE" id="PS50850">
    <property type="entry name" value="MFS"/>
    <property type="match status" value="1"/>
</dbReference>
<evidence type="ECO:0000256" key="2">
    <source>
        <dbReference type="ARBA" id="ARBA00022448"/>
    </source>
</evidence>
<accession>A0ABQ3K296</accession>
<feature type="transmembrane region" description="Helical" evidence="8">
    <location>
        <begin position="363"/>
        <end position="383"/>
    </location>
</feature>
<evidence type="ECO:0000256" key="1">
    <source>
        <dbReference type="ARBA" id="ARBA00004651"/>
    </source>
</evidence>
<dbReference type="InterPro" id="IPR036259">
    <property type="entry name" value="MFS_trans_sf"/>
</dbReference>
<evidence type="ECO:0000256" key="3">
    <source>
        <dbReference type="ARBA" id="ARBA00022475"/>
    </source>
</evidence>
<keyword evidence="2" id="KW-0813">Transport</keyword>
<feature type="transmembrane region" description="Helical" evidence="8">
    <location>
        <begin position="241"/>
        <end position="259"/>
    </location>
</feature>
<evidence type="ECO:0000259" key="9">
    <source>
        <dbReference type="PROSITE" id="PS50850"/>
    </source>
</evidence>
<evidence type="ECO:0000256" key="8">
    <source>
        <dbReference type="SAM" id="Phobius"/>
    </source>
</evidence>
<dbReference type="SUPFAM" id="SSF103473">
    <property type="entry name" value="MFS general substrate transporter"/>
    <property type="match status" value="1"/>
</dbReference>
<dbReference type="PANTHER" id="PTHR23517">
    <property type="entry name" value="RESISTANCE PROTEIN MDTM, PUTATIVE-RELATED-RELATED"/>
    <property type="match status" value="1"/>
</dbReference>
<dbReference type="EMBL" id="BNAL01000010">
    <property type="protein sequence ID" value="GHG00820.1"/>
    <property type="molecule type" value="Genomic_DNA"/>
</dbReference>
<feature type="region of interest" description="Disordered" evidence="7">
    <location>
        <begin position="389"/>
        <end position="413"/>
    </location>
</feature>
<keyword evidence="5 8" id="KW-1133">Transmembrane helix</keyword>
<comment type="subcellular location">
    <subcellularLocation>
        <location evidence="1">Cell membrane</location>
        <topology evidence="1">Multi-pass membrane protein</topology>
    </subcellularLocation>
</comment>
<organism evidence="10 11">
    <name type="scientific">Deinococcus piscis</name>
    <dbReference type="NCBI Taxonomy" id="394230"/>
    <lineage>
        <taxon>Bacteria</taxon>
        <taxon>Thermotogati</taxon>
        <taxon>Deinococcota</taxon>
        <taxon>Deinococci</taxon>
        <taxon>Deinococcales</taxon>
        <taxon>Deinococcaceae</taxon>
        <taxon>Deinococcus</taxon>
    </lineage>
</organism>
<keyword evidence="3" id="KW-1003">Cell membrane</keyword>
<feature type="transmembrane region" description="Helical" evidence="8">
    <location>
        <begin position="271"/>
        <end position="288"/>
    </location>
</feature>
<keyword evidence="4 8" id="KW-0812">Transmembrane</keyword>
<feature type="transmembrane region" description="Helical" evidence="8">
    <location>
        <begin position="135"/>
        <end position="155"/>
    </location>
</feature>